<evidence type="ECO:0000313" key="4">
    <source>
        <dbReference type="Proteomes" id="UP000198615"/>
    </source>
</evidence>
<keyword evidence="4" id="KW-1185">Reference proteome</keyword>
<protein>
    <submittedName>
        <fullName evidence="3">Toxin ParE1/3/4</fullName>
    </submittedName>
</protein>
<dbReference type="InterPro" id="IPR007712">
    <property type="entry name" value="RelE/ParE_toxin"/>
</dbReference>
<sequence>MPGARYTLRPTGPARRDLIDIRRYTRETYGSQQANAYDALIKQAFKDIAADPFRPGSKERPEIGEGVRSYHISLSRERAGSDIKTPRHFVLYYLPTDAEIAVSRVIHDSRDLARHVPRDHIDKARDFKEARRRESKERGDRDR</sequence>
<dbReference type="Gene3D" id="3.30.2310.20">
    <property type="entry name" value="RelE-like"/>
    <property type="match status" value="1"/>
</dbReference>
<comment type="caution">
    <text evidence="3">The sequence shown here is derived from an EMBL/GenBank/DDBJ whole genome shotgun (WGS) entry which is preliminary data.</text>
</comment>
<organism evidence="3 4">
    <name type="scientific">Thalassobaculum litoreum DSM 18839</name>
    <dbReference type="NCBI Taxonomy" id="1123362"/>
    <lineage>
        <taxon>Bacteria</taxon>
        <taxon>Pseudomonadati</taxon>
        <taxon>Pseudomonadota</taxon>
        <taxon>Alphaproteobacteria</taxon>
        <taxon>Rhodospirillales</taxon>
        <taxon>Thalassobaculaceae</taxon>
        <taxon>Thalassobaculum</taxon>
    </lineage>
</organism>
<dbReference type="RefSeq" id="WP_093152252.1">
    <property type="nucleotide sequence ID" value="NZ_FNBW01000011.1"/>
</dbReference>
<evidence type="ECO:0000313" key="3">
    <source>
        <dbReference type="EMBL" id="SDG14283.1"/>
    </source>
</evidence>
<evidence type="ECO:0000256" key="1">
    <source>
        <dbReference type="ARBA" id="ARBA00022649"/>
    </source>
</evidence>
<dbReference type="InterPro" id="IPR035093">
    <property type="entry name" value="RelE/ParE_toxin_dom_sf"/>
</dbReference>
<dbReference type="EMBL" id="FNBW01000011">
    <property type="protein sequence ID" value="SDG14283.1"/>
    <property type="molecule type" value="Genomic_DNA"/>
</dbReference>
<accession>A0A8G2EZQ3</accession>
<gene>
    <name evidence="3" type="ORF">SAMN05660686_03480</name>
</gene>
<dbReference type="Proteomes" id="UP000198615">
    <property type="component" value="Unassembled WGS sequence"/>
</dbReference>
<dbReference type="OrthoDB" id="5457915at2"/>
<dbReference type="AlphaFoldDB" id="A0A8G2EZQ3"/>
<proteinExistence type="predicted"/>
<dbReference type="Pfam" id="PF05016">
    <property type="entry name" value="ParE_toxin"/>
    <property type="match status" value="1"/>
</dbReference>
<feature type="region of interest" description="Disordered" evidence="2">
    <location>
        <begin position="122"/>
        <end position="143"/>
    </location>
</feature>
<name>A0A8G2EZQ3_9PROT</name>
<keyword evidence="1" id="KW-1277">Toxin-antitoxin system</keyword>
<reference evidence="3 4" key="1">
    <citation type="submission" date="2016-10" db="EMBL/GenBank/DDBJ databases">
        <authorList>
            <person name="Varghese N."/>
            <person name="Submissions S."/>
        </authorList>
    </citation>
    <scope>NUCLEOTIDE SEQUENCE [LARGE SCALE GENOMIC DNA]</scope>
    <source>
        <strain evidence="3 4">DSM 18839</strain>
    </source>
</reference>
<evidence type="ECO:0000256" key="2">
    <source>
        <dbReference type="SAM" id="MobiDB-lite"/>
    </source>
</evidence>